<dbReference type="GO" id="GO:0032259">
    <property type="term" value="P:methylation"/>
    <property type="evidence" value="ECO:0007669"/>
    <property type="project" value="UniProtKB-KW"/>
</dbReference>
<dbReference type="InterPro" id="IPR019734">
    <property type="entry name" value="TPR_rpt"/>
</dbReference>
<dbReference type="Pfam" id="PF02636">
    <property type="entry name" value="Methyltransf_28"/>
    <property type="match status" value="1"/>
</dbReference>
<dbReference type="GO" id="GO:0008168">
    <property type="term" value="F:methyltransferase activity"/>
    <property type="evidence" value="ECO:0007669"/>
    <property type="project" value="UniProtKB-KW"/>
</dbReference>
<evidence type="ECO:0000256" key="3">
    <source>
        <dbReference type="PROSITE-ProRule" id="PRU00339"/>
    </source>
</evidence>
<dbReference type="Pfam" id="PF00515">
    <property type="entry name" value="TPR_1"/>
    <property type="match status" value="1"/>
</dbReference>
<dbReference type="PROSITE" id="PS50293">
    <property type="entry name" value="TPR_REGION"/>
    <property type="match status" value="1"/>
</dbReference>
<keyword evidence="1" id="KW-0489">Methyltransferase</keyword>
<evidence type="ECO:0000313" key="5">
    <source>
        <dbReference type="Proteomes" id="UP000008555"/>
    </source>
</evidence>
<accession>A9KE98</accession>
<proteinExistence type="predicted"/>
<dbReference type="HOGENOM" id="CLU_020053_0_0_6"/>
<dbReference type="SUPFAM" id="SSF48452">
    <property type="entry name" value="TPR-like"/>
    <property type="match status" value="1"/>
</dbReference>
<name>A9KE98_COXBN</name>
<dbReference type="Gene3D" id="3.40.50.12710">
    <property type="match status" value="1"/>
</dbReference>
<keyword evidence="3" id="KW-0802">TPR repeat</keyword>
<gene>
    <name evidence="4" type="ordered locus">CBUD_1257</name>
</gene>
<evidence type="ECO:0000256" key="2">
    <source>
        <dbReference type="ARBA" id="ARBA00022679"/>
    </source>
</evidence>
<dbReference type="SMART" id="SM00028">
    <property type="entry name" value="TPR"/>
    <property type="match status" value="2"/>
</dbReference>
<evidence type="ECO:0000313" key="4">
    <source>
        <dbReference type="EMBL" id="ABS78486.2"/>
    </source>
</evidence>
<feature type="repeat" description="TPR" evidence="3">
    <location>
        <begin position="472"/>
        <end position="505"/>
    </location>
</feature>
<dbReference type="PROSITE" id="PS50005">
    <property type="entry name" value="TPR"/>
    <property type="match status" value="1"/>
</dbReference>
<dbReference type="Proteomes" id="UP000008555">
    <property type="component" value="Chromosome"/>
</dbReference>
<dbReference type="SUPFAM" id="SSF53335">
    <property type="entry name" value="S-adenosyl-L-methionine-dependent methyltransferases"/>
    <property type="match status" value="1"/>
</dbReference>
<dbReference type="KEGG" id="cbd:CBUD_1257"/>
<dbReference type="EMBL" id="CP000733">
    <property type="protein sequence ID" value="ABS78486.2"/>
    <property type="molecule type" value="Genomic_DNA"/>
</dbReference>
<dbReference type="RefSeq" id="WP_011997001.1">
    <property type="nucleotide sequence ID" value="NC_009727.1"/>
</dbReference>
<evidence type="ECO:0000256" key="1">
    <source>
        <dbReference type="ARBA" id="ARBA00022603"/>
    </source>
</evidence>
<dbReference type="Gene3D" id="1.25.40.10">
    <property type="entry name" value="Tetratricopeptide repeat domain"/>
    <property type="match status" value="1"/>
</dbReference>
<dbReference type="AlphaFoldDB" id="A9KE98"/>
<protein>
    <submittedName>
        <fullName evidence="4">Tetratricopeptide repeat family protein</fullName>
    </submittedName>
</protein>
<organism evidence="4 5">
    <name type="scientific">Coxiella burnetii (strain Dugway 5J108-111)</name>
    <dbReference type="NCBI Taxonomy" id="434922"/>
    <lineage>
        <taxon>Bacteria</taxon>
        <taxon>Pseudomonadati</taxon>
        <taxon>Pseudomonadota</taxon>
        <taxon>Gammaproteobacteria</taxon>
        <taxon>Legionellales</taxon>
        <taxon>Coxiellaceae</taxon>
        <taxon>Coxiella</taxon>
    </lineage>
</organism>
<dbReference type="InterPro" id="IPR011990">
    <property type="entry name" value="TPR-like_helical_dom_sf"/>
</dbReference>
<reference evidence="4 5" key="1">
    <citation type="journal article" date="2009" name="Infect. Immun.">
        <title>Comparative genomics reveal extensive transposon-mediated genomic plasticity and diversity among potential effector proteins within the genus Coxiella.</title>
        <authorList>
            <person name="Beare P.A."/>
            <person name="Unsworth N."/>
            <person name="Andoh M."/>
            <person name="Voth D.E."/>
            <person name="Omsland A."/>
            <person name="Gilk S.D."/>
            <person name="Williams K.P."/>
            <person name="Sobral B.W."/>
            <person name="Kupko J.J.III."/>
            <person name="Porcella S.F."/>
            <person name="Samuel J.E."/>
            <person name="Heinzen R.A."/>
        </authorList>
    </citation>
    <scope>NUCLEOTIDE SEQUENCE [LARGE SCALE GENOMIC DNA]</scope>
    <source>
        <strain evidence="4 5">Dugway 5J108-111</strain>
    </source>
</reference>
<keyword evidence="2" id="KW-0808">Transferase</keyword>
<sequence length="519" mass="60494">MSQTTYIEKQKRLSQSQLWTGQRAFYDQKGAEAWAGDVPFYITSNPFIANCYAKLVIRFIQDWINLHPESRYEPFYVLELGAGSGQFSFFVLKQLNSLQTQLNLSHLNIKYVMSDFTENNVSFWQNQKMLLSFLEKKQLDFAIYDLENDQSITLIESGTELRSNSLSNPLIVFANYIFDSIKADVFAIKNKKIKESLVTLKSKQKTSFSNAKINWKKIQIKFTERPIPYDYYSNKIFDDILNQYKDQLKNTQLLFPSGALKCLQNLIQISCGKLLLVSSDKGFNTIEELDELDYPELDFHGSFSLMVNYHAIGEYFKHENGEAFIQTPREGLASVVCAAGFQFETLAETQNFLIDSIEGFSPSDYFNFYEHFSKTATKASFEMLLSFLCFSQWDPLLFYQIHDELMKRLNKADEQMISYLKKNLPLIANNFYYVPGCDDIFFAVGMLYYELDEYQKAIHYYLESEKHFGPSFESTYNMGLCHFYAKRYKSAINYFEKALEFNPRAKTAKNLLTKAKRKK</sequence>
<dbReference type="InterPro" id="IPR029063">
    <property type="entry name" value="SAM-dependent_MTases_sf"/>
</dbReference>
<dbReference type="InterPro" id="IPR003788">
    <property type="entry name" value="NDUFAF7"/>
</dbReference>
<dbReference type="InterPro" id="IPR038375">
    <property type="entry name" value="NDUFAF7_sf"/>
</dbReference>